<proteinExistence type="predicted"/>
<evidence type="ECO:0000313" key="1">
    <source>
        <dbReference type="EMBL" id="PSR30175.1"/>
    </source>
</evidence>
<protein>
    <submittedName>
        <fullName evidence="1">Uncharacterized protein</fullName>
    </submittedName>
</protein>
<organism evidence="1 2">
    <name type="scientific">Sulfobacillus benefaciens</name>
    <dbReference type="NCBI Taxonomy" id="453960"/>
    <lineage>
        <taxon>Bacteria</taxon>
        <taxon>Bacillati</taxon>
        <taxon>Bacillota</taxon>
        <taxon>Clostridia</taxon>
        <taxon>Eubacteriales</taxon>
        <taxon>Clostridiales Family XVII. Incertae Sedis</taxon>
        <taxon>Sulfobacillus</taxon>
    </lineage>
</organism>
<comment type="caution">
    <text evidence="1">The sequence shown here is derived from an EMBL/GenBank/DDBJ whole genome shotgun (WGS) entry which is preliminary data.</text>
</comment>
<reference evidence="1 2" key="1">
    <citation type="journal article" date="2014" name="BMC Genomics">
        <title>Comparison of environmental and isolate Sulfobacillus genomes reveals diverse carbon, sulfur, nitrogen, and hydrogen metabolisms.</title>
        <authorList>
            <person name="Justice N.B."/>
            <person name="Norman A."/>
            <person name="Brown C.T."/>
            <person name="Singh A."/>
            <person name="Thomas B.C."/>
            <person name="Banfield J.F."/>
        </authorList>
    </citation>
    <scope>NUCLEOTIDE SEQUENCE [LARGE SCALE GENOMIC DNA]</scope>
    <source>
        <strain evidence="1">AMDSBA4</strain>
    </source>
</reference>
<dbReference type="Proteomes" id="UP000242972">
    <property type="component" value="Unassembled WGS sequence"/>
</dbReference>
<dbReference type="AlphaFoldDB" id="A0A2T2X6S0"/>
<dbReference type="EMBL" id="PXYW01000084">
    <property type="protein sequence ID" value="PSR30175.1"/>
    <property type="molecule type" value="Genomic_DNA"/>
</dbReference>
<sequence>MPYDQWEALFESTVESRSGYRHDPVCDYCVGTGIFAHHGAVPEKGAPNFWHKPSGLRVWWYKYIGRDMTVQGDASPAAVASLMAECLASLS</sequence>
<evidence type="ECO:0000313" key="2">
    <source>
        <dbReference type="Proteomes" id="UP000242972"/>
    </source>
</evidence>
<gene>
    <name evidence="1" type="ORF">C7B46_18255</name>
</gene>
<accession>A0A2T2X6S0</accession>
<name>A0A2T2X6S0_9FIRM</name>